<evidence type="ECO:0000256" key="1">
    <source>
        <dbReference type="SAM" id="MobiDB-lite"/>
    </source>
</evidence>
<protein>
    <submittedName>
        <fullName evidence="2">Uncharacterized protein</fullName>
    </submittedName>
</protein>
<dbReference type="AlphaFoldDB" id="A0A6A0A176"/>
<sequence>MFTGELWDPGQAAITTMAHEAQSQAPGSEASTSSGTSSGTSGPSKADMQQAMFSEVKHSPGIRSSLRFTKAIGFISPCTAGRVTGTCQPSKTFAAVQSAPVSWLPRNRPFTRDEKAALNVRRCYADHLAPHP</sequence>
<gene>
    <name evidence="2" type="ORF">HaLaN_23336</name>
</gene>
<evidence type="ECO:0000313" key="2">
    <source>
        <dbReference type="EMBL" id="GFH25386.1"/>
    </source>
</evidence>
<proteinExistence type="predicted"/>
<reference evidence="2 3" key="1">
    <citation type="submission" date="2020-02" db="EMBL/GenBank/DDBJ databases">
        <title>Draft genome sequence of Haematococcus lacustris strain NIES-144.</title>
        <authorList>
            <person name="Morimoto D."/>
            <person name="Nakagawa S."/>
            <person name="Yoshida T."/>
            <person name="Sawayama S."/>
        </authorList>
    </citation>
    <scope>NUCLEOTIDE SEQUENCE [LARGE SCALE GENOMIC DNA]</scope>
    <source>
        <strain evidence="2 3">NIES-144</strain>
    </source>
</reference>
<feature type="region of interest" description="Disordered" evidence="1">
    <location>
        <begin position="19"/>
        <end position="58"/>
    </location>
</feature>
<dbReference type="EMBL" id="BLLF01002800">
    <property type="protein sequence ID" value="GFH25386.1"/>
    <property type="molecule type" value="Genomic_DNA"/>
</dbReference>
<accession>A0A6A0A176</accession>
<keyword evidence="3" id="KW-1185">Reference proteome</keyword>
<organism evidence="2 3">
    <name type="scientific">Haematococcus lacustris</name>
    <name type="common">Green alga</name>
    <name type="synonym">Haematococcus pluvialis</name>
    <dbReference type="NCBI Taxonomy" id="44745"/>
    <lineage>
        <taxon>Eukaryota</taxon>
        <taxon>Viridiplantae</taxon>
        <taxon>Chlorophyta</taxon>
        <taxon>core chlorophytes</taxon>
        <taxon>Chlorophyceae</taxon>
        <taxon>CS clade</taxon>
        <taxon>Chlamydomonadales</taxon>
        <taxon>Haematococcaceae</taxon>
        <taxon>Haematococcus</taxon>
    </lineage>
</organism>
<evidence type="ECO:0000313" key="3">
    <source>
        <dbReference type="Proteomes" id="UP000485058"/>
    </source>
</evidence>
<comment type="caution">
    <text evidence="2">The sequence shown here is derived from an EMBL/GenBank/DDBJ whole genome shotgun (WGS) entry which is preliminary data.</text>
</comment>
<feature type="compositionally biased region" description="Low complexity" evidence="1">
    <location>
        <begin position="25"/>
        <end position="44"/>
    </location>
</feature>
<dbReference type="Proteomes" id="UP000485058">
    <property type="component" value="Unassembled WGS sequence"/>
</dbReference>
<name>A0A6A0A176_HAELA</name>